<dbReference type="EMBL" id="CP018155">
    <property type="protein sequence ID" value="APG63874.1"/>
    <property type="molecule type" value="Genomic_DNA"/>
</dbReference>
<dbReference type="Pfam" id="PF18962">
    <property type="entry name" value="Por_Secre_tail"/>
    <property type="match status" value="1"/>
</dbReference>
<dbReference type="InterPro" id="IPR026444">
    <property type="entry name" value="Secre_tail"/>
</dbReference>
<feature type="signal peptide" evidence="2">
    <location>
        <begin position="1"/>
        <end position="24"/>
    </location>
</feature>
<evidence type="ECO:0000256" key="1">
    <source>
        <dbReference type="ARBA" id="ARBA00022729"/>
    </source>
</evidence>
<gene>
    <name evidence="4" type="ORF">LPB136_00145</name>
</gene>
<name>A0A1L3JFH8_9FLAO</name>
<dbReference type="RefSeq" id="WP_072554196.1">
    <property type="nucleotide sequence ID" value="NZ_CP018155.1"/>
</dbReference>
<keyword evidence="1 2" id="KW-0732">Signal</keyword>
<evidence type="ECO:0000259" key="3">
    <source>
        <dbReference type="Pfam" id="PF18962"/>
    </source>
</evidence>
<protein>
    <recommendedName>
        <fullName evidence="3">Secretion system C-terminal sorting domain-containing protein</fullName>
    </recommendedName>
</protein>
<reference evidence="4 5" key="1">
    <citation type="submission" date="2016-11" db="EMBL/GenBank/DDBJ databases">
        <title>Tenacibaculum sp. LPB0136, isolated from marine environment.</title>
        <authorList>
            <person name="Kim E."/>
            <person name="Yi H."/>
        </authorList>
    </citation>
    <scope>NUCLEOTIDE SEQUENCE [LARGE SCALE GENOMIC DNA]</scope>
    <source>
        <strain evidence="4 5">LPB0136</strain>
    </source>
</reference>
<evidence type="ECO:0000256" key="2">
    <source>
        <dbReference type="SAM" id="SignalP"/>
    </source>
</evidence>
<feature type="domain" description="Secretion system C-terminal sorting" evidence="3">
    <location>
        <begin position="252"/>
        <end position="322"/>
    </location>
</feature>
<sequence>MKQKYFLKTLLVASLFLGIQNSWGQLSITTADTDFTIDFDSTVADVNNGQFIASGLDASPASGQLDSDAWTITGFSSAADLTRGENDGGVSTGGLYAFDISNGGTKNNAIGIQPGGSDFTPGTITLKIDNNTGAAVIETNISYNIWILNNAPRGNSFNFSYSTDNSTYTEVAAMDFTSTGDAIPEASWEQIGRFKNISGLNIPDGGSLYIRWTGDDEVGSSSRDEFALDDIIVKMSGSVLDTDSFNKLDVNVYPNPVTNGEVFIKSSNGEEKNVEVYNILGRRLISTKVNANDRVDVSNLNAGIYLLKVNEGDKQLTKKIVIK</sequence>
<proteinExistence type="predicted"/>
<feature type="chain" id="PRO_5012792343" description="Secretion system C-terminal sorting domain-containing protein" evidence="2">
    <location>
        <begin position="25"/>
        <end position="323"/>
    </location>
</feature>
<dbReference type="OrthoDB" id="1056765at2"/>
<dbReference type="Proteomes" id="UP000181898">
    <property type="component" value="Chromosome"/>
</dbReference>
<evidence type="ECO:0000313" key="4">
    <source>
        <dbReference type="EMBL" id="APG63874.1"/>
    </source>
</evidence>
<keyword evidence="5" id="KW-1185">Reference proteome</keyword>
<evidence type="ECO:0000313" key="5">
    <source>
        <dbReference type="Proteomes" id="UP000181898"/>
    </source>
</evidence>
<dbReference type="STRING" id="1850252.LPB136_00145"/>
<dbReference type="KEGG" id="ten:LPB136_00145"/>
<accession>A0A1L3JFH8</accession>
<organism evidence="4 5">
    <name type="scientific">Tenacibaculum todarodis</name>
    <dbReference type="NCBI Taxonomy" id="1850252"/>
    <lineage>
        <taxon>Bacteria</taxon>
        <taxon>Pseudomonadati</taxon>
        <taxon>Bacteroidota</taxon>
        <taxon>Flavobacteriia</taxon>
        <taxon>Flavobacteriales</taxon>
        <taxon>Flavobacteriaceae</taxon>
        <taxon>Tenacibaculum</taxon>
    </lineage>
</organism>
<dbReference type="AlphaFoldDB" id="A0A1L3JFH8"/>
<dbReference type="NCBIfam" id="TIGR04183">
    <property type="entry name" value="Por_Secre_tail"/>
    <property type="match status" value="1"/>
</dbReference>